<evidence type="ECO:0000256" key="8">
    <source>
        <dbReference type="ARBA" id="ARBA00022777"/>
    </source>
</evidence>
<evidence type="ECO:0000256" key="3">
    <source>
        <dbReference type="ARBA" id="ARBA00012438"/>
    </source>
</evidence>
<dbReference type="Gene3D" id="1.10.287.130">
    <property type="match status" value="1"/>
</dbReference>
<evidence type="ECO:0000313" key="16">
    <source>
        <dbReference type="EMBL" id="QCM03699.1"/>
    </source>
</evidence>
<protein>
    <recommendedName>
        <fullName evidence="3">histidine kinase</fullName>
        <ecNumber evidence="3">2.7.13.3</ecNumber>
    </recommendedName>
</protein>
<feature type="transmembrane region" description="Helical" evidence="13">
    <location>
        <begin position="152"/>
        <end position="174"/>
    </location>
</feature>
<evidence type="ECO:0000256" key="12">
    <source>
        <dbReference type="ARBA" id="ARBA00023136"/>
    </source>
</evidence>
<dbReference type="SUPFAM" id="SSF47384">
    <property type="entry name" value="Homodimeric domain of signal transducing histidine kinase"/>
    <property type="match status" value="1"/>
</dbReference>
<gene>
    <name evidence="16" type="ORF">CFBP6624_26340</name>
</gene>
<dbReference type="InterPro" id="IPR003594">
    <property type="entry name" value="HATPase_dom"/>
</dbReference>
<evidence type="ECO:0000256" key="9">
    <source>
        <dbReference type="ARBA" id="ARBA00022840"/>
    </source>
</evidence>
<keyword evidence="11" id="KW-0902">Two-component regulatory system</keyword>
<dbReference type="SMART" id="SM00388">
    <property type="entry name" value="HisKA"/>
    <property type="match status" value="1"/>
</dbReference>
<dbReference type="InterPro" id="IPR004358">
    <property type="entry name" value="Sig_transdc_His_kin-like_C"/>
</dbReference>
<evidence type="ECO:0000259" key="15">
    <source>
        <dbReference type="PROSITE" id="PS50885"/>
    </source>
</evidence>
<evidence type="ECO:0000256" key="6">
    <source>
        <dbReference type="ARBA" id="ARBA00022692"/>
    </source>
</evidence>
<sequence>MKREPSLVRPLMLALTGAIILFWLGAIGLSIVVMRHELDEVFDSALQETAERLLALVTDDMELRTKEDEGSITISESSGGREYLTYQVRLASGTILLRSKDAPSAPFDVPLNAGFHDAETRRIYTAVSADGLLYLQAADRFSNRREAVRESAVTMLIPLAVLVPVSVLAIWLVVGRALRPIDQLRESISQKDGGNLAPLESGRLPKELKPITHSVNLLLQRLRAALDAEREFTANSAHELRTPLAGALAQTQRLLEELPSGGWKQRARNIEGALLNLVHLAEKLLQLARADSGIGTQTARVDIRALLSMIVRDHERGFEIKGRVRYIDEAEAPLLRAMDVDAFGIVMRNLIENALVHGDPSKPVMVLIDNDGVIRVLNESAVVESRDLDRLKTRFQRGKTGASGSGLGLPIADRIVRQMGGVLQLYSPAAGRATGFEARITLPE</sequence>
<dbReference type="InterPro" id="IPR003661">
    <property type="entry name" value="HisK_dim/P_dom"/>
</dbReference>
<evidence type="ECO:0000256" key="5">
    <source>
        <dbReference type="ARBA" id="ARBA00022679"/>
    </source>
</evidence>
<dbReference type="GO" id="GO:0005524">
    <property type="term" value="F:ATP binding"/>
    <property type="evidence" value="ECO:0007669"/>
    <property type="project" value="UniProtKB-KW"/>
</dbReference>
<keyword evidence="4" id="KW-0597">Phosphoprotein</keyword>
<keyword evidence="16" id="KW-0614">Plasmid</keyword>
<comment type="catalytic activity">
    <reaction evidence="1">
        <text>ATP + protein L-histidine = ADP + protein N-phospho-L-histidine.</text>
        <dbReference type="EC" id="2.7.13.3"/>
    </reaction>
</comment>
<dbReference type="Pfam" id="PF00512">
    <property type="entry name" value="HisKA"/>
    <property type="match status" value="1"/>
</dbReference>
<reference evidence="16 17" key="1">
    <citation type="submission" date="2019-04" db="EMBL/GenBank/DDBJ databases">
        <title>Complete genome sequence of Agrobacterium tumefaciens CFBP6624.</title>
        <authorList>
            <person name="Haryono M."/>
            <person name="Lin Y.-C."/>
            <person name="Lai E.-M."/>
            <person name="Kuo C.-H."/>
        </authorList>
    </citation>
    <scope>NUCLEOTIDE SEQUENCE [LARGE SCALE GENOMIC DNA]</scope>
    <source>
        <strain evidence="16 17">CFBP6624</strain>
        <plasmid evidence="17">patcfbp6624</plasmid>
    </source>
</reference>
<dbReference type="GO" id="GO:0005886">
    <property type="term" value="C:plasma membrane"/>
    <property type="evidence" value="ECO:0007669"/>
    <property type="project" value="TreeGrafter"/>
</dbReference>
<dbReference type="InterPro" id="IPR005467">
    <property type="entry name" value="His_kinase_dom"/>
</dbReference>
<dbReference type="Pfam" id="PF02518">
    <property type="entry name" value="HATPase_c"/>
    <property type="match status" value="1"/>
</dbReference>
<keyword evidence="9" id="KW-0067">ATP-binding</keyword>
<dbReference type="InterPro" id="IPR050428">
    <property type="entry name" value="TCS_sensor_his_kinase"/>
</dbReference>
<dbReference type="InterPro" id="IPR003660">
    <property type="entry name" value="HAMP_dom"/>
</dbReference>
<keyword evidence="8 16" id="KW-0418">Kinase</keyword>
<evidence type="ECO:0000256" key="13">
    <source>
        <dbReference type="SAM" id="Phobius"/>
    </source>
</evidence>
<dbReference type="InterPro" id="IPR036890">
    <property type="entry name" value="HATPase_C_sf"/>
</dbReference>
<dbReference type="EMBL" id="CP039909">
    <property type="protein sequence ID" value="QCM03699.1"/>
    <property type="molecule type" value="Genomic_DNA"/>
</dbReference>
<evidence type="ECO:0000256" key="10">
    <source>
        <dbReference type="ARBA" id="ARBA00022989"/>
    </source>
</evidence>
<dbReference type="EC" id="2.7.13.3" evidence="3"/>
<dbReference type="AlphaFoldDB" id="A0AAE6BS80"/>
<dbReference type="Gene3D" id="3.30.565.10">
    <property type="entry name" value="Histidine kinase-like ATPase, C-terminal domain"/>
    <property type="match status" value="1"/>
</dbReference>
<dbReference type="SMART" id="SM00387">
    <property type="entry name" value="HATPase_c"/>
    <property type="match status" value="1"/>
</dbReference>
<comment type="subcellular location">
    <subcellularLocation>
        <location evidence="2">Membrane</location>
        <topology evidence="2">Multi-pass membrane protein</topology>
    </subcellularLocation>
</comment>
<dbReference type="PANTHER" id="PTHR45436:SF14">
    <property type="entry name" value="SENSOR PROTEIN QSEC"/>
    <property type="match status" value="1"/>
</dbReference>
<keyword evidence="7" id="KW-0547">Nucleotide-binding</keyword>
<feature type="domain" description="HAMP" evidence="15">
    <location>
        <begin position="175"/>
        <end position="227"/>
    </location>
</feature>
<evidence type="ECO:0000256" key="4">
    <source>
        <dbReference type="ARBA" id="ARBA00022553"/>
    </source>
</evidence>
<keyword evidence="6 13" id="KW-0812">Transmembrane</keyword>
<proteinExistence type="predicted"/>
<name>A0AAE6BS80_AGRTU</name>
<dbReference type="PROSITE" id="PS50885">
    <property type="entry name" value="HAMP"/>
    <property type="match status" value="1"/>
</dbReference>
<evidence type="ECO:0000259" key="14">
    <source>
        <dbReference type="PROSITE" id="PS50109"/>
    </source>
</evidence>
<keyword evidence="5" id="KW-0808">Transferase</keyword>
<keyword evidence="10 13" id="KW-1133">Transmembrane helix</keyword>
<dbReference type="PANTHER" id="PTHR45436">
    <property type="entry name" value="SENSOR HISTIDINE KINASE YKOH"/>
    <property type="match status" value="1"/>
</dbReference>
<feature type="domain" description="Histidine kinase" evidence="14">
    <location>
        <begin position="235"/>
        <end position="444"/>
    </location>
</feature>
<dbReference type="Proteomes" id="UP000298646">
    <property type="component" value="Plasmid pAtCFBP6624"/>
</dbReference>
<dbReference type="InterPro" id="IPR036097">
    <property type="entry name" value="HisK_dim/P_sf"/>
</dbReference>
<evidence type="ECO:0000256" key="1">
    <source>
        <dbReference type="ARBA" id="ARBA00000085"/>
    </source>
</evidence>
<dbReference type="CDD" id="cd00082">
    <property type="entry name" value="HisKA"/>
    <property type="match status" value="1"/>
</dbReference>
<dbReference type="Gene3D" id="1.20.5.1040">
    <property type="entry name" value="Sensor protein qsec"/>
    <property type="match status" value="1"/>
</dbReference>
<keyword evidence="12 13" id="KW-0472">Membrane</keyword>
<evidence type="ECO:0000313" key="17">
    <source>
        <dbReference type="Proteomes" id="UP000298646"/>
    </source>
</evidence>
<dbReference type="GO" id="GO:0000155">
    <property type="term" value="F:phosphorelay sensor kinase activity"/>
    <property type="evidence" value="ECO:0007669"/>
    <property type="project" value="InterPro"/>
</dbReference>
<evidence type="ECO:0000256" key="11">
    <source>
        <dbReference type="ARBA" id="ARBA00023012"/>
    </source>
</evidence>
<dbReference type="Pfam" id="PF08521">
    <property type="entry name" value="2CSK_N"/>
    <property type="match status" value="1"/>
</dbReference>
<dbReference type="SUPFAM" id="SSF55874">
    <property type="entry name" value="ATPase domain of HSP90 chaperone/DNA topoisomerase II/histidine kinase"/>
    <property type="match status" value="1"/>
</dbReference>
<geneLocation type="plasmid" evidence="17">
    <name>patcfbp6624</name>
</geneLocation>
<dbReference type="PROSITE" id="PS50109">
    <property type="entry name" value="HIS_KIN"/>
    <property type="match status" value="1"/>
</dbReference>
<dbReference type="PRINTS" id="PR00344">
    <property type="entry name" value="BCTRLSENSOR"/>
</dbReference>
<dbReference type="InterPro" id="IPR013727">
    <property type="entry name" value="2CSK_N"/>
</dbReference>
<feature type="transmembrane region" description="Helical" evidence="13">
    <location>
        <begin position="12"/>
        <end position="34"/>
    </location>
</feature>
<organism evidence="16 17">
    <name type="scientific">Agrobacterium tumefaciens</name>
    <dbReference type="NCBI Taxonomy" id="358"/>
    <lineage>
        <taxon>Bacteria</taxon>
        <taxon>Pseudomonadati</taxon>
        <taxon>Pseudomonadota</taxon>
        <taxon>Alphaproteobacteria</taxon>
        <taxon>Hyphomicrobiales</taxon>
        <taxon>Rhizobiaceae</taxon>
        <taxon>Rhizobium/Agrobacterium group</taxon>
        <taxon>Agrobacterium</taxon>
        <taxon>Agrobacterium tumefaciens complex</taxon>
    </lineage>
</organism>
<accession>A0AAE6BS80</accession>
<evidence type="ECO:0000256" key="7">
    <source>
        <dbReference type="ARBA" id="ARBA00022741"/>
    </source>
</evidence>
<dbReference type="RefSeq" id="WP_052820484.1">
    <property type="nucleotide sequence ID" value="NZ_CP039909.1"/>
</dbReference>
<evidence type="ECO:0000256" key="2">
    <source>
        <dbReference type="ARBA" id="ARBA00004141"/>
    </source>
</evidence>
<dbReference type="CDD" id="cd00075">
    <property type="entry name" value="HATPase"/>
    <property type="match status" value="1"/>
</dbReference>